<protein>
    <submittedName>
        <fullName evidence="1">Uncharacterized protein</fullName>
    </submittedName>
</protein>
<organism evidence="1 2">
    <name type="scientific">Ajellomyces capsulatus (strain G186AR / H82 / ATCC MYA-2454 / RMSCC 2432)</name>
    <name type="common">Darling's disease fungus</name>
    <name type="synonym">Histoplasma capsulatum</name>
    <dbReference type="NCBI Taxonomy" id="447093"/>
    <lineage>
        <taxon>Eukaryota</taxon>
        <taxon>Fungi</taxon>
        <taxon>Dikarya</taxon>
        <taxon>Ascomycota</taxon>
        <taxon>Pezizomycotina</taxon>
        <taxon>Eurotiomycetes</taxon>
        <taxon>Eurotiomycetidae</taxon>
        <taxon>Onygenales</taxon>
        <taxon>Ajellomycetaceae</taxon>
        <taxon>Histoplasma</taxon>
    </lineage>
</organism>
<dbReference type="EMBL" id="GG663376">
    <property type="protein sequence ID" value="EEH03744.1"/>
    <property type="molecule type" value="Genomic_DNA"/>
</dbReference>
<dbReference type="Proteomes" id="UP000001631">
    <property type="component" value="Unassembled WGS sequence"/>
</dbReference>
<evidence type="ECO:0000313" key="1">
    <source>
        <dbReference type="EMBL" id="EEH03744.1"/>
    </source>
</evidence>
<reference evidence="1" key="1">
    <citation type="submission" date="2009-02" db="EMBL/GenBank/DDBJ databases">
        <title>The Genome Sequence of Ajellomyces capsulatus strain G186AR.</title>
        <authorList>
            <consortium name="The Broad Institute Genome Sequencing Platform"/>
            <person name="Champion M."/>
            <person name="Cuomo C."/>
            <person name="Ma L.-J."/>
            <person name="Henn M.R."/>
            <person name="Sil A."/>
            <person name="Goldman B."/>
            <person name="Young S.K."/>
            <person name="Kodira C.D."/>
            <person name="Zeng Q."/>
            <person name="Koehrsen M."/>
            <person name="Alvarado L."/>
            <person name="Berlin A."/>
            <person name="Borenstein D."/>
            <person name="Chen Z."/>
            <person name="Engels R."/>
            <person name="Freedman E."/>
            <person name="Gellesch M."/>
            <person name="Goldberg J."/>
            <person name="Griggs A."/>
            <person name="Gujja S."/>
            <person name="Heiman D."/>
            <person name="Hepburn T."/>
            <person name="Howarth C."/>
            <person name="Jen D."/>
            <person name="Larson L."/>
            <person name="Lewis B."/>
            <person name="Mehta T."/>
            <person name="Park D."/>
            <person name="Pearson M."/>
            <person name="Roberts A."/>
            <person name="Saif S."/>
            <person name="Shea T."/>
            <person name="Shenoy N."/>
            <person name="Sisk P."/>
            <person name="Stolte C."/>
            <person name="Sykes S."/>
            <person name="Walk T."/>
            <person name="White J."/>
            <person name="Yandava C."/>
            <person name="Klein B."/>
            <person name="McEwen J.G."/>
            <person name="Puccia R."/>
            <person name="Goldman G.H."/>
            <person name="Felipe M.S."/>
            <person name="Nino-Vega G."/>
            <person name="San-Blas G."/>
            <person name="Taylor J."/>
            <person name="Mendoza L."/>
            <person name="Galagan J."/>
            <person name="Nusbaum C."/>
            <person name="Birren B."/>
        </authorList>
    </citation>
    <scope>NUCLEOTIDE SEQUENCE</scope>
    <source>
        <strain evidence="1">G186AR</strain>
    </source>
</reference>
<dbReference type="VEuPathDB" id="FungiDB:I7I50_04174"/>
<dbReference type="GeneID" id="69040886"/>
<evidence type="ECO:0000313" key="2">
    <source>
        <dbReference type="Proteomes" id="UP000001631"/>
    </source>
</evidence>
<dbReference type="InParanoid" id="C0NY76"/>
<gene>
    <name evidence="1" type="ORF">HCBG_07870</name>
</gene>
<dbReference type="AlphaFoldDB" id="C0NY76"/>
<dbReference type="RefSeq" id="XP_045284225.1">
    <property type="nucleotide sequence ID" value="XM_045434919.1"/>
</dbReference>
<keyword evidence="2" id="KW-1185">Reference proteome</keyword>
<accession>C0NY76</accession>
<sequence>MAVSRYESAKDDLQRALVRAAGQIYKYESRLGIDSQVVNVFATGFCPEFYRMQSSNVRELVLQDALIPGQELILFESLKLRVFALPMLFAVGWTSSLFEDPDDSSMLTVESAADYLSVYLDMKGLTYLGFEYLRSCLKRYGFDPDLEFYHWLNQMYFKRYGIPYVVRSVPYS</sequence>
<name>C0NY76_AJECG</name>
<proteinExistence type="predicted"/>
<dbReference type="HOGENOM" id="CLU_106345_0_0_1"/>